<accession>A0A9P6EST6</accession>
<gene>
    <name evidence="2" type="ORF">CPB83DRAFT_841883</name>
</gene>
<protein>
    <submittedName>
        <fullName evidence="2">Uncharacterized protein</fullName>
    </submittedName>
</protein>
<sequence>MNSLSHQHSPYESSPPVLPRGYDDIKRLMSTAHSVLEQVPPPSLREILSAYRNKGDGDRDMLLAMLNAKTAEDQRLAAISSLHRTMLDIYQQAPPSPEPNPCSRPIANGAYSYPTPSAYAQSPHLEQHPITHRVHHRHRASSRSRSPHRILSRVPARDAPARQVVEPPRKRHRSSRSPHSHHAAAYEPPHPTDQLPPSPYTSSERSDSAEYSPRSRSSMTIGNLLSTGTKREASNSDNPHDRD</sequence>
<feature type="compositionally biased region" description="Basic residues" evidence="1">
    <location>
        <begin position="169"/>
        <end position="182"/>
    </location>
</feature>
<evidence type="ECO:0000313" key="2">
    <source>
        <dbReference type="EMBL" id="KAF9535508.1"/>
    </source>
</evidence>
<comment type="caution">
    <text evidence="2">The sequence shown here is derived from an EMBL/GenBank/DDBJ whole genome shotgun (WGS) entry which is preliminary data.</text>
</comment>
<evidence type="ECO:0000313" key="3">
    <source>
        <dbReference type="Proteomes" id="UP000807306"/>
    </source>
</evidence>
<dbReference type="Proteomes" id="UP000807306">
    <property type="component" value="Unassembled WGS sequence"/>
</dbReference>
<feature type="compositionally biased region" description="Pro residues" evidence="1">
    <location>
        <begin position="188"/>
        <end position="199"/>
    </location>
</feature>
<dbReference type="OrthoDB" id="2537258at2759"/>
<name>A0A9P6EST6_9AGAR</name>
<feature type="compositionally biased region" description="Basic and acidic residues" evidence="1">
    <location>
        <begin position="229"/>
        <end position="243"/>
    </location>
</feature>
<proteinExistence type="predicted"/>
<reference evidence="2" key="1">
    <citation type="submission" date="2020-11" db="EMBL/GenBank/DDBJ databases">
        <authorList>
            <consortium name="DOE Joint Genome Institute"/>
            <person name="Ahrendt S."/>
            <person name="Riley R."/>
            <person name="Andreopoulos W."/>
            <person name="Labutti K."/>
            <person name="Pangilinan J."/>
            <person name="Ruiz-Duenas F.J."/>
            <person name="Barrasa J.M."/>
            <person name="Sanchez-Garcia M."/>
            <person name="Camarero S."/>
            <person name="Miyauchi S."/>
            <person name="Serrano A."/>
            <person name="Linde D."/>
            <person name="Babiker R."/>
            <person name="Drula E."/>
            <person name="Ayuso-Fernandez I."/>
            <person name="Pacheco R."/>
            <person name="Padilla G."/>
            <person name="Ferreira P."/>
            <person name="Barriuso J."/>
            <person name="Kellner H."/>
            <person name="Castanera R."/>
            <person name="Alfaro M."/>
            <person name="Ramirez L."/>
            <person name="Pisabarro A.G."/>
            <person name="Kuo A."/>
            <person name="Tritt A."/>
            <person name="Lipzen A."/>
            <person name="He G."/>
            <person name="Yan M."/>
            <person name="Ng V."/>
            <person name="Cullen D."/>
            <person name="Martin F."/>
            <person name="Rosso M.-N."/>
            <person name="Henrissat B."/>
            <person name="Hibbett D."/>
            <person name="Martinez A.T."/>
            <person name="Grigoriev I.V."/>
        </authorList>
    </citation>
    <scope>NUCLEOTIDE SEQUENCE</scope>
    <source>
        <strain evidence="2">CBS 506.95</strain>
    </source>
</reference>
<dbReference type="AlphaFoldDB" id="A0A9P6EST6"/>
<keyword evidence="3" id="KW-1185">Reference proteome</keyword>
<feature type="compositionally biased region" description="Polar residues" evidence="1">
    <location>
        <begin position="214"/>
        <end position="228"/>
    </location>
</feature>
<dbReference type="EMBL" id="MU157824">
    <property type="protein sequence ID" value="KAF9535508.1"/>
    <property type="molecule type" value="Genomic_DNA"/>
</dbReference>
<organism evidence="2 3">
    <name type="scientific">Crepidotus variabilis</name>
    <dbReference type="NCBI Taxonomy" id="179855"/>
    <lineage>
        <taxon>Eukaryota</taxon>
        <taxon>Fungi</taxon>
        <taxon>Dikarya</taxon>
        <taxon>Basidiomycota</taxon>
        <taxon>Agaricomycotina</taxon>
        <taxon>Agaricomycetes</taxon>
        <taxon>Agaricomycetidae</taxon>
        <taxon>Agaricales</taxon>
        <taxon>Agaricineae</taxon>
        <taxon>Crepidotaceae</taxon>
        <taxon>Crepidotus</taxon>
    </lineage>
</organism>
<feature type="region of interest" description="Disordered" evidence="1">
    <location>
        <begin position="91"/>
        <end position="243"/>
    </location>
</feature>
<evidence type="ECO:0000256" key="1">
    <source>
        <dbReference type="SAM" id="MobiDB-lite"/>
    </source>
</evidence>
<feature type="compositionally biased region" description="Basic residues" evidence="1">
    <location>
        <begin position="130"/>
        <end position="151"/>
    </location>
</feature>